<name>A0ABV9GAV2_9ACTN</name>
<feature type="transmembrane region" description="Helical" evidence="2">
    <location>
        <begin position="87"/>
        <end position="104"/>
    </location>
</feature>
<dbReference type="RefSeq" id="WP_381196894.1">
    <property type="nucleotide sequence ID" value="NZ_JBHSFE010000014.1"/>
</dbReference>
<keyword evidence="2" id="KW-0472">Membrane</keyword>
<reference evidence="4" key="1">
    <citation type="journal article" date="2019" name="Int. J. Syst. Evol. Microbiol.">
        <title>The Global Catalogue of Microorganisms (GCM) 10K type strain sequencing project: providing services to taxonomists for standard genome sequencing and annotation.</title>
        <authorList>
            <consortium name="The Broad Institute Genomics Platform"/>
            <consortium name="The Broad Institute Genome Sequencing Center for Infectious Disease"/>
            <person name="Wu L."/>
            <person name="Ma J."/>
        </authorList>
    </citation>
    <scope>NUCLEOTIDE SEQUENCE [LARGE SCALE GENOMIC DNA]</scope>
    <source>
        <strain evidence="4">CGMCC 4.7139</strain>
    </source>
</reference>
<evidence type="ECO:0000256" key="2">
    <source>
        <dbReference type="SAM" id="Phobius"/>
    </source>
</evidence>
<feature type="transmembrane region" description="Helical" evidence="2">
    <location>
        <begin position="116"/>
        <end position="138"/>
    </location>
</feature>
<gene>
    <name evidence="3" type="ORF">ACFO9E_18265</name>
</gene>
<comment type="caution">
    <text evidence="3">The sequence shown here is derived from an EMBL/GenBank/DDBJ whole genome shotgun (WGS) entry which is preliminary data.</text>
</comment>
<protein>
    <submittedName>
        <fullName evidence="3">Uncharacterized protein</fullName>
    </submittedName>
</protein>
<proteinExistence type="predicted"/>
<evidence type="ECO:0000313" key="4">
    <source>
        <dbReference type="Proteomes" id="UP001595993"/>
    </source>
</evidence>
<dbReference type="Proteomes" id="UP001595993">
    <property type="component" value="Unassembled WGS sequence"/>
</dbReference>
<feature type="region of interest" description="Disordered" evidence="1">
    <location>
        <begin position="1"/>
        <end position="21"/>
    </location>
</feature>
<keyword evidence="2" id="KW-1133">Transmembrane helix</keyword>
<dbReference type="EMBL" id="JBHSFE010000014">
    <property type="protein sequence ID" value="MFC4609744.1"/>
    <property type="molecule type" value="Genomic_DNA"/>
</dbReference>
<evidence type="ECO:0000256" key="1">
    <source>
        <dbReference type="SAM" id="MobiDB-lite"/>
    </source>
</evidence>
<feature type="transmembrane region" description="Helical" evidence="2">
    <location>
        <begin position="57"/>
        <end position="75"/>
    </location>
</feature>
<evidence type="ECO:0000313" key="3">
    <source>
        <dbReference type="EMBL" id="MFC4609744.1"/>
    </source>
</evidence>
<sequence>MSTRASVRPEVAMTNTPPPMPDYPPSAGAWQAPDVTVVVQTEVMPEPSRWDFTWLQLGRNSMAVVVSVVTAPVWAESLIAVREDQHVAGAWFMAGAAFCVALWLDHSRRRFLTRVLVWTTALGAIGALPVISELVHLLTGSRS</sequence>
<keyword evidence="4" id="KW-1185">Reference proteome</keyword>
<organism evidence="3 4">
    <name type="scientific">Streptomyces maoxianensis</name>
    <dbReference type="NCBI Taxonomy" id="1459942"/>
    <lineage>
        <taxon>Bacteria</taxon>
        <taxon>Bacillati</taxon>
        <taxon>Actinomycetota</taxon>
        <taxon>Actinomycetes</taxon>
        <taxon>Kitasatosporales</taxon>
        <taxon>Streptomycetaceae</taxon>
        <taxon>Streptomyces</taxon>
    </lineage>
</organism>
<keyword evidence="2" id="KW-0812">Transmembrane</keyword>
<accession>A0ABV9GAV2</accession>